<evidence type="ECO:0000256" key="1">
    <source>
        <dbReference type="SAM" id="SignalP"/>
    </source>
</evidence>
<dbReference type="Pfam" id="PF16472">
    <property type="entry name" value="DUF5050"/>
    <property type="match status" value="1"/>
</dbReference>
<reference evidence="4" key="1">
    <citation type="journal article" date="2019" name="Int. J. Syst. Evol. Microbiol.">
        <title>The Global Catalogue of Microorganisms (GCM) 10K type strain sequencing project: providing services to taxonomists for standard genome sequencing and annotation.</title>
        <authorList>
            <consortium name="The Broad Institute Genomics Platform"/>
            <consortium name="The Broad Institute Genome Sequencing Center for Infectious Disease"/>
            <person name="Wu L."/>
            <person name="Ma J."/>
        </authorList>
    </citation>
    <scope>NUCLEOTIDE SEQUENCE [LARGE SCALE GENOMIC DNA]</scope>
    <source>
        <strain evidence="4">CCUG 53270</strain>
    </source>
</reference>
<evidence type="ECO:0000313" key="4">
    <source>
        <dbReference type="Proteomes" id="UP001597180"/>
    </source>
</evidence>
<feature type="chain" id="PRO_5047501990" evidence="1">
    <location>
        <begin position="27"/>
        <end position="526"/>
    </location>
</feature>
<accession>A0ABW3UNR2</accession>
<feature type="signal peptide" evidence="1">
    <location>
        <begin position="1"/>
        <end position="26"/>
    </location>
</feature>
<feature type="domain" description="Prolow-density lipoprotein receptor-related protein 1-like beta-propeller" evidence="2">
    <location>
        <begin position="356"/>
        <end position="522"/>
    </location>
</feature>
<dbReference type="EMBL" id="JBHTLU010000031">
    <property type="protein sequence ID" value="MFD1222578.1"/>
    <property type="molecule type" value="Genomic_DNA"/>
</dbReference>
<proteinExistence type="predicted"/>
<sequence>MKKKYLWVGLLALCISTGAAPWNSFAADTGVRVSLPDFNVQLNGNQVDNPYRQYPLVVYKDITYVPMTWYDSRLLGLKTDWTTKDGLGIAKDKVASSYEAYQTNRKNPMSMKATIPDFDITINNKKINNATEPYPLLSYNDIIYFPLTWKFAHDEFGWQYDWNLSNGLSIRSDNTQVAAVPLPDYAGDNDVALYKGYYYFVKTTGTTNEIYRAPVQDTLKTQLVYSYEVSTSKGFNKQLDFFIKDDGLWFSYHNGGAIMGSDVYCKVKEDGTAEQVHRGYFDIKSTSYGNLIVNLSVPPSGNNLILVPDGEDAANGKSIGNPNFIYGWHIADGYAGNRSTTVIGDNAYIMASSYPVDLNKGQLNQIYRLNLKTNEIDTIVNAAVSHFKIIHNKLYYVKDEDHFLYSSNLDGTGEQKVSHNPAGNWYDEMDGNLFYISQDVNGSNRLYKAEPSQTDTLLVEESLESVERMNDQLICKISAGGDYGLKVLDKTGKLQLSVTDPVSWLFAYDNHILFVSAKDQSVKQIY</sequence>
<gene>
    <name evidence="3" type="ORF">ACFQ4B_20885</name>
</gene>
<evidence type="ECO:0000259" key="2">
    <source>
        <dbReference type="Pfam" id="PF16472"/>
    </source>
</evidence>
<organism evidence="3 4">
    <name type="scientific">Paenibacillus vulneris</name>
    <dbReference type="NCBI Taxonomy" id="1133364"/>
    <lineage>
        <taxon>Bacteria</taxon>
        <taxon>Bacillati</taxon>
        <taxon>Bacillota</taxon>
        <taxon>Bacilli</taxon>
        <taxon>Bacillales</taxon>
        <taxon>Paenibacillaceae</taxon>
        <taxon>Paenibacillus</taxon>
    </lineage>
</organism>
<comment type="caution">
    <text evidence="3">The sequence shown here is derived from an EMBL/GenBank/DDBJ whole genome shotgun (WGS) entry which is preliminary data.</text>
</comment>
<dbReference type="RefSeq" id="WP_345588217.1">
    <property type="nucleotide sequence ID" value="NZ_BAABJG010000015.1"/>
</dbReference>
<name>A0ABW3UNR2_9BACL</name>
<keyword evidence="4" id="KW-1185">Reference proteome</keyword>
<evidence type="ECO:0000313" key="3">
    <source>
        <dbReference type="EMBL" id="MFD1222578.1"/>
    </source>
</evidence>
<keyword evidence="1" id="KW-0732">Signal</keyword>
<dbReference type="Proteomes" id="UP001597180">
    <property type="component" value="Unassembled WGS sequence"/>
</dbReference>
<dbReference type="InterPro" id="IPR032485">
    <property type="entry name" value="LRP1-like_beta_prop"/>
</dbReference>
<protein>
    <submittedName>
        <fullName evidence="3">DUF5050 domain-containing protein</fullName>
    </submittedName>
</protein>